<reference evidence="1 2" key="1">
    <citation type="journal article" date="2020" name="ISME J.">
        <title>Comparative genomics reveals insights into cyanobacterial evolution and habitat adaptation.</title>
        <authorList>
            <person name="Chen M.Y."/>
            <person name="Teng W.K."/>
            <person name="Zhao L."/>
            <person name="Hu C.X."/>
            <person name="Zhou Y.K."/>
            <person name="Han B.P."/>
            <person name="Song L.R."/>
            <person name="Shu W.S."/>
        </authorList>
    </citation>
    <scope>NUCLEOTIDE SEQUENCE [LARGE SCALE GENOMIC DNA]</scope>
    <source>
        <strain evidence="1 2">FACHB-362</strain>
    </source>
</reference>
<name>A0ABR8J2Q4_9NOST</name>
<keyword evidence="2" id="KW-1185">Reference proteome</keyword>
<evidence type="ECO:0000313" key="2">
    <source>
        <dbReference type="Proteomes" id="UP000660381"/>
    </source>
</evidence>
<accession>A0ABR8J2Q4</accession>
<proteinExistence type="predicted"/>
<sequence>MNTLFNLADYNTVTPVRDPYWDEIVLDSSGRVEESGQTTLFYDSTEEPPEPDDFQNLQDFELAWQDWEKLHPDFKSDMSVLEEEESLPEQEKTDYPELLHSLPEQPKQWLEEYYVSRNGKKHWYFRYCFYSLGIHHIHIPGGNIENAIAIGRKEMIERAIALGKSPYEIQNFIKGGFGLNGYRLL</sequence>
<evidence type="ECO:0000313" key="1">
    <source>
        <dbReference type="EMBL" id="MBD2692642.1"/>
    </source>
</evidence>
<dbReference type="EMBL" id="JACJTQ010000017">
    <property type="protein sequence ID" value="MBD2692642.1"/>
    <property type="molecule type" value="Genomic_DNA"/>
</dbReference>
<comment type="caution">
    <text evidence="1">The sequence shown here is derived from an EMBL/GenBank/DDBJ whole genome shotgun (WGS) entry which is preliminary data.</text>
</comment>
<organism evidence="1 2">
    <name type="scientific">Anabaena catenula FACHB-362</name>
    <dbReference type="NCBI Taxonomy" id="2692877"/>
    <lineage>
        <taxon>Bacteria</taxon>
        <taxon>Bacillati</taxon>
        <taxon>Cyanobacteriota</taxon>
        <taxon>Cyanophyceae</taxon>
        <taxon>Nostocales</taxon>
        <taxon>Nostocaceae</taxon>
        <taxon>Anabaena</taxon>
    </lineage>
</organism>
<protein>
    <submittedName>
        <fullName evidence="1">Uncharacterized protein</fullName>
    </submittedName>
</protein>
<dbReference type="RefSeq" id="WP_190907011.1">
    <property type="nucleotide sequence ID" value="NZ_JACJTQ010000017.1"/>
</dbReference>
<gene>
    <name evidence="1" type="ORF">H6G68_12890</name>
</gene>
<dbReference type="Proteomes" id="UP000660381">
    <property type="component" value="Unassembled WGS sequence"/>
</dbReference>